<reference evidence="2" key="1">
    <citation type="submission" date="2019-04" db="EMBL/GenBank/DDBJ databases">
        <title>Evolution of Biomass-Degrading Anaerobic Consortia Revealed by Metagenomics.</title>
        <authorList>
            <person name="Peng X."/>
        </authorList>
    </citation>
    <scope>NUCLEOTIDE SEQUENCE</scope>
    <source>
        <strain evidence="2">SIG195</strain>
    </source>
</reference>
<gene>
    <name evidence="2" type="ORF">E7156_00125</name>
</gene>
<dbReference type="Pfam" id="PF13274">
    <property type="entry name" value="SocA_Panacea"/>
    <property type="match status" value="1"/>
</dbReference>
<dbReference type="EMBL" id="SVAF01000001">
    <property type="protein sequence ID" value="MBE6163728.1"/>
    <property type="molecule type" value="Genomic_DNA"/>
</dbReference>
<accession>A0A928A4S6</accession>
<dbReference type="InterPro" id="IPR025272">
    <property type="entry name" value="SocA_Panacea"/>
</dbReference>
<name>A0A928A4S6_9STRE</name>
<comment type="caution">
    <text evidence="2">The sequence shown here is derived from an EMBL/GenBank/DDBJ whole genome shotgun (WGS) entry which is preliminary data.</text>
</comment>
<organism evidence="2 3">
    <name type="scientific">Streptococcus gallolyticus</name>
    <dbReference type="NCBI Taxonomy" id="315405"/>
    <lineage>
        <taxon>Bacteria</taxon>
        <taxon>Bacillati</taxon>
        <taxon>Bacillota</taxon>
        <taxon>Bacilli</taxon>
        <taxon>Lactobacillales</taxon>
        <taxon>Streptococcaceae</taxon>
        <taxon>Streptococcus</taxon>
    </lineage>
</organism>
<protein>
    <submittedName>
        <fullName evidence="2">DUF4065 domain-containing protein</fullName>
    </submittedName>
</protein>
<sequence>MIPALFIANYIIEYADKKGYEISNLKLQKILYYINARSLVEYSEPIFSDTMEKWKYGPVIPKVYHEFKEYGAFPLKEENVRSQIVTLVNGSDDFQIKVRDYDRGEVPHKNMIEETVDSLQSYDSFDLVDKTHEDKPWQDDSERIMNGEKGIKYDNEELREYFNKNVTARIWIV</sequence>
<evidence type="ECO:0000313" key="2">
    <source>
        <dbReference type="EMBL" id="MBE6163728.1"/>
    </source>
</evidence>
<evidence type="ECO:0000313" key="3">
    <source>
        <dbReference type="Proteomes" id="UP000700800"/>
    </source>
</evidence>
<dbReference type="AlphaFoldDB" id="A0A928A4S6"/>
<evidence type="ECO:0000259" key="1">
    <source>
        <dbReference type="Pfam" id="PF13274"/>
    </source>
</evidence>
<proteinExistence type="predicted"/>
<feature type="domain" description="Antitoxin SocA-like Panacea" evidence="1">
    <location>
        <begin position="27"/>
        <end position="138"/>
    </location>
</feature>
<dbReference type="Proteomes" id="UP000700800">
    <property type="component" value="Unassembled WGS sequence"/>
</dbReference>